<accession>A0A563EMU4</accession>
<dbReference type="InterPro" id="IPR050509">
    <property type="entry name" value="CoA-transferase_III"/>
</dbReference>
<dbReference type="InterPro" id="IPR003673">
    <property type="entry name" value="CoA-Trfase_fam_III"/>
</dbReference>
<protein>
    <submittedName>
        <fullName evidence="1">CoA transferase</fullName>
    </submittedName>
</protein>
<dbReference type="OrthoDB" id="9797653at2"/>
<proteinExistence type="predicted"/>
<dbReference type="InterPro" id="IPR023606">
    <property type="entry name" value="CoA-Trfase_III_dom_1_sf"/>
</dbReference>
<dbReference type="Proteomes" id="UP000316639">
    <property type="component" value="Unassembled WGS sequence"/>
</dbReference>
<reference evidence="1 2" key="1">
    <citation type="submission" date="2019-07" db="EMBL/GenBank/DDBJ databases">
        <title>Lentzea xizangensis sp. nov., isolated from Qinghai-Tibetan Plateau Soils.</title>
        <authorList>
            <person name="Huang J."/>
        </authorList>
    </citation>
    <scope>NUCLEOTIDE SEQUENCE [LARGE SCALE GENOMIC DNA]</scope>
    <source>
        <strain evidence="1 2">FXJ1.1311</strain>
    </source>
</reference>
<organism evidence="1 2">
    <name type="scientific">Lentzea tibetensis</name>
    <dbReference type="NCBI Taxonomy" id="2591470"/>
    <lineage>
        <taxon>Bacteria</taxon>
        <taxon>Bacillati</taxon>
        <taxon>Actinomycetota</taxon>
        <taxon>Actinomycetes</taxon>
        <taxon>Pseudonocardiales</taxon>
        <taxon>Pseudonocardiaceae</taxon>
        <taxon>Lentzea</taxon>
    </lineage>
</organism>
<dbReference type="PANTHER" id="PTHR48228">
    <property type="entry name" value="SUCCINYL-COA--D-CITRAMALATE COA-TRANSFERASE"/>
    <property type="match status" value="1"/>
</dbReference>
<evidence type="ECO:0000313" key="1">
    <source>
        <dbReference type="EMBL" id="TWP48535.1"/>
    </source>
</evidence>
<gene>
    <name evidence="1" type="ORF">FKR81_28400</name>
</gene>
<dbReference type="GO" id="GO:0016740">
    <property type="term" value="F:transferase activity"/>
    <property type="evidence" value="ECO:0007669"/>
    <property type="project" value="UniProtKB-KW"/>
</dbReference>
<dbReference type="PANTHER" id="PTHR48228:SF5">
    <property type="entry name" value="ALPHA-METHYLACYL-COA RACEMASE"/>
    <property type="match status" value="1"/>
</dbReference>
<comment type="caution">
    <text evidence="1">The sequence shown here is derived from an EMBL/GenBank/DDBJ whole genome shotgun (WGS) entry which is preliminary data.</text>
</comment>
<evidence type="ECO:0000313" key="2">
    <source>
        <dbReference type="Proteomes" id="UP000316639"/>
    </source>
</evidence>
<dbReference type="AlphaFoldDB" id="A0A563EMU4"/>
<name>A0A563EMU4_9PSEU</name>
<sequence>MHVHGRSTGAPAGLGLDYCATAAGVVGGTGLLAAVLAGRSEVTTSVAQAALLTVSQYLAAAGAPEGEAAPIGPGGPPFRSEDGVLFEIEALDPAVWQAFWARLDVPARAIGAGWRPFQFRYATAAAPLPPELHEATTTRTFAELTAHADASGMSICELYPYARRQAEFVPLPAWELSTLDASSDRVRPGGDLPLSGLVVLEAGRRVQAPLAAHLLRLLGADVIRIEPPGGDPLRGVPPMCGEMSARWLALNRGKSAVEIDIKDPRDRDRLRELVRTADVFLHNWAPGKAEQLGLGAHDLVVVNPSLVFVHTSGWADRLPDAPMGTDFMAQARTGLGELLRPSDEPPAPSLMTLLDVLGGLLGAHATVAALLHRERTGRAIRCESSLLAAADLLQLGAKGRPAPGFRRPARGTGGWRHEGVPVTDDLAAIVTDPRFADAVAIDTDRCPEVLTPWRFR</sequence>
<dbReference type="EMBL" id="VOBR01000020">
    <property type="protein sequence ID" value="TWP48535.1"/>
    <property type="molecule type" value="Genomic_DNA"/>
</dbReference>
<dbReference type="Pfam" id="PF02515">
    <property type="entry name" value="CoA_transf_3"/>
    <property type="match status" value="1"/>
</dbReference>
<dbReference type="Gene3D" id="3.40.50.10540">
    <property type="entry name" value="Crotonobetainyl-coa:carnitine coa-transferase, domain 1"/>
    <property type="match status" value="1"/>
</dbReference>
<dbReference type="SUPFAM" id="SSF89796">
    <property type="entry name" value="CoA-transferase family III (CaiB/BaiF)"/>
    <property type="match status" value="2"/>
</dbReference>
<keyword evidence="2" id="KW-1185">Reference proteome</keyword>
<keyword evidence="1" id="KW-0808">Transferase</keyword>